<dbReference type="InterPro" id="IPR001736">
    <property type="entry name" value="PLipase_D/transphosphatidylase"/>
</dbReference>
<protein>
    <submittedName>
        <fullName evidence="3">Phospholipase D family protein</fullName>
    </submittedName>
</protein>
<dbReference type="PANTHER" id="PTHR21248:SF12">
    <property type="entry name" value="CARDIOLIPIN SYNTHASE C"/>
    <property type="match status" value="1"/>
</dbReference>
<comment type="caution">
    <text evidence="3">The sequence shown here is derived from an EMBL/GenBank/DDBJ whole genome shotgun (WGS) entry which is preliminary data.</text>
</comment>
<proteinExistence type="predicted"/>
<dbReference type="CDD" id="cd09111">
    <property type="entry name" value="PLDc_ymdC_like_1"/>
    <property type="match status" value="1"/>
</dbReference>
<keyword evidence="1" id="KW-0812">Transmembrane</keyword>
<reference evidence="3 4" key="1">
    <citation type="submission" date="2021-06" db="EMBL/GenBank/DDBJ databases">
        <title>Bacillus sp. RD4P76, an endophyte from a halophyte.</title>
        <authorList>
            <person name="Sun J.-Q."/>
        </authorList>
    </citation>
    <scope>NUCLEOTIDE SEQUENCE [LARGE SCALE GENOMIC DNA]</scope>
    <source>
        <strain evidence="3 4">JCM 17098</strain>
    </source>
</reference>
<evidence type="ECO:0000313" key="3">
    <source>
        <dbReference type="EMBL" id="MBU9720154.1"/>
    </source>
</evidence>
<feature type="domain" description="PLD phosphodiesterase" evidence="2">
    <location>
        <begin position="154"/>
        <end position="181"/>
    </location>
</feature>
<feature type="transmembrane region" description="Helical" evidence="1">
    <location>
        <begin position="7"/>
        <end position="29"/>
    </location>
</feature>
<keyword evidence="1" id="KW-1133">Transmembrane helix</keyword>
<dbReference type="InterPro" id="IPR025202">
    <property type="entry name" value="PLD-like_dom"/>
</dbReference>
<sequence length="480" mass="55288">MKKTLKILSIIFASYLLYALFAGVIIFSFHTPNVTEYHEEHPVQHFYGEKESSDRVALVEERLESGIARIDLINRAEETLDITYHTIHDGFSTDIFLGAIIDAADRGVQVRVLLDGLFHNLRGSLRGVQYAFDQHPNIEISMYEPLSITKPWTWNNRLHDKMMIIDNEYGIIGGRNIGDKYFQPEYDGATHDRDVVIINTATDNEPITKTTSAVHEMTDYFNYVWNHKFTHDAVRYTNYIRNKRGDNTLDALRYSYADIQTNYPQLFNHDIPWEEISFSTNNVTLIHNPIERMNKEPLVWLKIVSLMEAAEKDIFIQSPYVIPTDEMLSYLDKSKITADNTTIFTNSLASTPNVIAFSGYTNVKQDVVAFAEKIYEYQGPDSVHAKTYIFDQRISVIGSFNLDARSAFLSTETMVVIDSEEFTNELLSVISSSYYTNSLIPANESSYRPNDTIEDQPVSFWKKNVVRLLSYITRHLDYML</sequence>
<dbReference type="EMBL" id="JAHQCR010000013">
    <property type="protein sequence ID" value="MBU9720154.1"/>
    <property type="molecule type" value="Genomic_DNA"/>
</dbReference>
<accession>A0ABS6JNL8</accession>
<gene>
    <name evidence="3" type="ORF">KS407_01690</name>
</gene>
<dbReference type="CDD" id="cd09113">
    <property type="entry name" value="PLDc_ymdC_like_2"/>
    <property type="match status" value="1"/>
</dbReference>
<dbReference type="Proteomes" id="UP000790580">
    <property type="component" value="Unassembled WGS sequence"/>
</dbReference>
<dbReference type="SMART" id="SM00155">
    <property type="entry name" value="PLDc"/>
    <property type="match status" value="2"/>
</dbReference>
<organism evidence="3 4">
    <name type="scientific">Evansella alkalicola</name>
    <dbReference type="NCBI Taxonomy" id="745819"/>
    <lineage>
        <taxon>Bacteria</taxon>
        <taxon>Bacillati</taxon>
        <taxon>Bacillota</taxon>
        <taxon>Bacilli</taxon>
        <taxon>Bacillales</taxon>
        <taxon>Bacillaceae</taxon>
        <taxon>Evansella</taxon>
    </lineage>
</organism>
<dbReference type="SUPFAM" id="SSF56024">
    <property type="entry name" value="Phospholipase D/nuclease"/>
    <property type="match status" value="2"/>
</dbReference>
<dbReference type="PROSITE" id="PS50035">
    <property type="entry name" value="PLD"/>
    <property type="match status" value="2"/>
</dbReference>
<evidence type="ECO:0000256" key="1">
    <source>
        <dbReference type="SAM" id="Phobius"/>
    </source>
</evidence>
<dbReference type="Gene3D" id="3.30.870.10">
    <property type="entry name" value="Endonuclease Chain A"/>
    <property type="match status" value="2"/>
</dbReference>
<feature type="domain" description="PLD phosphodiesterase" evidence="2">
    <location>
        <begin position="379"/>
        <end position="406"/>
    </location>
</feature>
<dbReference type="Pfam" id="PF13091">
    <property type="entry name" value="PLDc_2"/>
    <property type="match status" value="2"/>
</dbReference>
<dbReference type="PANTHER" id="PTHR21248">
    <property type="entry name" value="CARDIOLIPIN SYNTHASE"/>
    <property type="match status" value="1"/>
</dbReference>
<dbReference type="RefSeq" id="WP_176371410.1">
    <property type="nucleotide sequence ID" value="NZ_JAHQCR010000013.1"/>
</dbReference>
<keyword evidence="4" id="KW-1185">Reference proteome</keyword>
<name>A0ABS6JNL8_9BACI</name>
<keyword evidence="1" id="KW-0472">Membrane</keyword>
<evidence type="ECO:0000259" key="2">
    <source>
        <dbReference type="PROSITE" id="PS50035"/>
    </source>
</evidence>
<evidence type="ECO:0000313" key="4">
    <source>
        <dbReference type="Proteomes" id="UP000790580"/>
    </source>
</evidence>